<evidence type="ECO:0000313" key="2">
    <source>
        <dbReference type="Proteomes" id="UP000824890"/>
    </source>
</evidence>
<sequence length="63" mass="7134">MHYAILWNNMLFMAIQISKGYHWNAHAAPPLQRLPPDHVIMCADPSWLNQLIQEKAAVNVAPG</sequence>
<evidence type="ECO:0000313" key="1">
    <source>
        <dbReference type="EMBL" id="KAH0901391.1"/>
    </source>
</evidence>
<accession>A0ABQ8B9C8</accession>
<keyword evidence="2" id="KW-1185">Reference proteome</keyword>
<dbReference type="Proteomes" id="UP000824890">
    <property type="component" value="Unassembled WGS sequence"/>
</dbReference>
<protein>
    <submittedName>
        <fullName evidence="1">Uncharacterized protein</fullName>
    </submittedName>
</protein>
<gene>
    <name evidence="1" type="ORF">HID58_040894</name>
</gene>
<name>A0ABQ8B9C8_BRANA</name>
<proteinExistence type="predicted"/>
<dbReference type="EMBL" id="JAGKQM010000011">
    <property type="protein sequence ID" value="KAH0901391.1"/>
    <property type="molecule type" value="Genomic_DNA"/>
</dbReference>
<organism evidence="1 2">
    <name type="scientific">Brassica napus</name>
    <name type="common">Rape</name>
    <dbReference type="NCBI Taxonomy" id="3708"/>
    <lineage>
        <taxon>Eukaryota</taxon>
        <taxon>Viridiplantae</taxon>
        <taxon>Streptophyta</taxon>
        <taxon>Embryophyta</taxon>
        <taxon>Tracheophyta</taxon>
        <taxon>Spermatophyta</taxon>
        <taxon>Magnoliopsida</taxon>
        <taxon>eudicotyledons</taxon>
        <taxon>Gunneridae</taxon>
        <taxon>Pentapetalae</taxon>
        <taxon>rosids</taxon>
        <taxon>malvids</taxon>
        <taxon>Brassicales</taxon>
        <taxon>Brassicaceae</taxon>
        <taxon>Brassiceae</taxon>
        <taxon>Brassica</taxon>
    </lineage>
</organism>
<comment type="caution">
    <text evidence="1">The sequence shown here is derived from an EMBL/GenBank/DDBJ whole genome shotgun (WGS) entry which is preliminary data.</text>
</comment>
<reference evidence="1 2" key="1">
    <citation type="submission" date="2021-05" db="EMBL/GenBank/DDBJ databases">
        <title>Genome Assembly of Synthetic Allotetraploid Brassica napus Reveals Homoeologous Exchanges between Subgenomes.</title>
        <authorList>
            <person name="Davis J.T."/>
        </authorList>
    </citation>
    <scope>NUCLEOTIDE SEQUENCE [LARGE SCALE GENOMIC DNA]</scope>
    <source>
        <strain evidence="2">cv. Da-Ae</strain>
        <tissue evidence="1">Seedling</tissue>
    </source>
</reference>